<proteinExistence type="predicted"/>
<dbReference type="EMBL" id="BK016055">
    <property type="protein sequence ID" value="DAF91506.1"/>
    <property type="molecule type" value="Genomic_DNA"/>
</dbReference>
<evidence type="ECO:0000313" key="1">
    <source>
        <dbReference type="EMBL" id="DAF91506.1"/>
    </source>
</evidence>
<organism evidence="1">
    <name type="scientific">Caudovirales sp. ctCVG11</name>
    <dbReference type="NCBI Taxonomy" id="2825759"/>
    <lineage>
        <taxon>Viruses</taxon>
        <taxon>Duplodnaviria</taxon>
        <taxon>Heunggongvirae</taxon>
        <taxon>Uroviricota</taxon>
        <taxon>Caudoviricetes</taxon>
    </lineage>
</organism>
<sequence>MLIKNYYYEKEKKRLIPIIKREKEQNLAQHIKKMQEKGIDVSINFTPKSK</sequence>
<accession>A0A8S5UAU1</accession>
<name>A0A8S5UAU1_9CAUD</name>
<reference evidence="1" key="1">
    <citation type="journal article" date="2021" name="Proc. Natl. Acad. Sci. U.S.A.">
        <title>A Catalog of Tens of Thousands of Viruses from Human Metagenomes Reveals Hidden Associations with Chronic Diseases.</title>
        <authorList>
            <person name="Tisza M.J."/>
            <person name="Buck C.B."/>
        </authorList>
    </citation>
    <scope>NUCLEOTIDE SEQUENCE</scope>
    <source>
        <strain evidence="1">CtCVG11</strain>
    </source>
</reference>
<protein>
    <submittedName>
        <fullName evidence="1">Putative YqaH-like protein</fullName>
    </submittedName>
</protein>